<dbReference type="AlphaFoldDB" id="A0A2C9CTA2"/>
<dbReference type="Gene3D" id="2.40.160.60">
    <property type="entry name" value="Outer membrane protein transport protein (OMPP1/FadL/TodX)"/>
    <property type="match status" value="1"/>
</dbReference>
<protein>
    <submittedName>
        <fullName evidence="2">Long-chain fatty acid transport protein</fullName>
    </submittedName>
</protein>
<evidence type="ECO:0000313" key="3">
    <source>
        <dbReference type="Proteomes" id="UP000220034"/>
    </source>
</evidence>
<keyword evidence="3" id="KW-1185">Reference proteome</keyword>
<dbReference type="RefSeq" id="WP_245851603.1">
    <property type="nucleotide sequence ID" value="NZ_OCTN01000004.1"/>
</dbReference>
<proteinExistence type="predicted"/>
<organism evidence="2 3">
    <name type="scientific">Pontivivens marinum</name>
    <dbReference type="NCBI Taxonomy" id="1690039"/>
    <lineage>
        <taxon>Bacteria</taxon>
        <taxon>Pseudomonadati</taxon>
        <taxon>Pseudomonadota</taxon>
        <taxon>Alphaproteobacteria</taxon>
        <taxon>Rhodobacterales</taxon>
        <taxon>Paracoccaceae</taxon>
        <taxon>Pontivivens</taxon>
    </lineage>
</organism>
<feature type="chain" id="PRO_5013039210" evidence="1">
    <location>
        <begin position="24"/>
        <end position="370"/>
    </location>
</feature>
<feature type="signal peptide" evidence="1">
    <location>
        <begin position="1"/>
        <end position="23"/>
    </location>
</feature>
<name>A0A2C9CTA2_9RHOB</name>
<accession>A0A2C9CTA2</accession>
<sequence>MTKMVKLLGATATAALITSGAMAGGLDRSGQSTGIIFKDGHFLEFSGAHVAPEVSGDISGALSGDSGNGQEDYSLFGISYRGEINEQLSYAVIYDQPFGSDVSYGNATGSAAVLNGLTGVVNSDALTFLGRYEFGNGFSVHGGIRAQRLDAAASVPAIPGLSPAYDVTGDAGTEFGPVIGVAYERPDIALRIAATYSAAIEHDVSYIENGTATSGQIEVPESINLEFQTGVNQSTLVFGSIRWANWSEFTITPPGYAAANGGASLVSFADDGIDYNLGVARRINESFVATASIGYQKSTGDVGTSLFSPSDGRISYSLAGIYTVGAAEITAGIRYTDLGDQTVSIGGGAATGEFSGNDAVSIGIRVGFAL</sequence>
<dbReference type="SUPFAM" id="SSF56935">
    <property type="entry name" value="Porins"/>
    <property type="match status" value="1"/>
</dbReference>
<evidence type="ECO:0000256" key="1">
    <source>
        <dbReference type="SAM" id="SignalP"/>
    </source>
</evidence>
<dbReference type="EMBL" id="OCTN01000004">
    <property type="protein sequence ID" value="SOH94554.1"/>
    <property type="molecule type" value="Genomic_DNA"/>
</dbReference>
<dbReference type="Proteomes" id="UP000220034">
    <property type="component" value="Unassembled WGS sequence"/>
</dbReference>
<evidence type="ECO:0000313" key="2">
    <source>
        <dbReference type="EMBL" id="SOH94554.1"/>
    </source>
</evidence>
<keyword evidence="1" id="KW-0732">Signal</keyword>
<reference evidence="3" key="1">
    <citation type="submission" date="2017-09" db="EMBL/GenBank/DDBJ databases">
        <authorList>
            <person name="Varghese N."/>
            <person name="Submissions S."/>
        </authorList>
    </citation>
    <scope>NUCLEOTIDE SEQUENCE [LARGE SCALE GENOMIC DNA]</scope>
    <source>
        <strain evidence="3">C7</strain>
    </source>
</reference>
<gene>
    <name evidence="2" type="ORF">SAMN06273572_104253</name>
</gene>